<evidence type="ECO:0000313" key="16">
    <source>
        <dbReference type="EMBL" id="KAK6179409.1"/>
    </source>
</evidence>
<keyword evidence="8" id="KW-0408">Iron</keyword>
<feature type="domain" description="DOMON" evidence="13">
    <location>
        <begin position="215"/>
        <end position="338"/>
    </location>
</feature>
<dbReference type="PROSITE" id="PS50836">
    <property type="entry name" value="DOMON"/>
    <property type="match status" value="1"/>
</dbReference>
<keyword evidence="10" id="KW-0325">Glycoprotein</keyword>
<dbReference type="SMART" id="SM00665">
    <property type="entry name" value="B561"/>
    <property type="match status" value="1"/>
</dbReference>
<keyword evidence="17" id="KW-1185">Reference proteome</keyword>
<dbReference type="GO" id="GO:0016020">
    <property type="term" value="C:membrane"/>
    <property type="evidence" value="ECO:0007669"/>
    <property type="project" value="UniProtKB-SubCell"/>
</dbReference>
<dbReference type="CDD" id="cd09628">
    <property type="entry name" value="DOMON_SDR_2_like"/>
    <property type="match status" value="1"/>
</dbReference>
<dbReference type="PROSITE" id="PS50939">
    <property type="entry name" value="CYTOCHROME_B561"/>
    <property type="match status" value="1"/>
</dbReference>
<dbReference type="PANTHER" id="PTHR46902:SF1">
    <property type="entry name" value="DOMON DOMAIN-CONTAINING PROTEIN FRRS1L"/>
    <property type="match status" value="1"/>
</dbReference>
<comment type="cofactor">
    <cofactor evidence="1">
        <name>heme b</name>
        <dbReference type="ChEBI" id="CHEBI:60344"/>
    </cofactor>
</comment>
<feature type="domain" description="Reelin" evidence="15">
    <location>
        <begin position="14"/>
        <end position="186"/>
    </location>
</feature>
<dbReference type="PROSITE" id="PS51019">
    <property type="entry name" value="REELIN"/>
    <property type="match status" value="1"/>
</dbReference>
<evidence type="ECO:0000256" key="1">
    <source>
        <dbReference type="ARBA" id="ARBA00001970"/>
    </source>
</evidence>
<evidence type="ECO:0000256" key="10">
    <source>
        <dbReference type="ARBA" id="ARBA00023180"/>
    </source>
</evidence>
<dbReference type="EMBL" id="JAZGQO010000008">
    <property type="protein sequence ID" value="KAK6179409.1"/>
    <property type="molecule type" value="Genomic_DNA"/>
</dbReference>
<evidence type="ECO:0000256" key="2">
    <source>
        <dbReference type="ARBA" id="ARBA00004141"/>
    </source>
</evidence>
<sequence length="610" mass="69675">MLPSAILLALAVCGQLVVGYNPRLATTQCCRCNDLQPDNAPLTSEPQRLPSPFHITVNRRHYNPGEEVQLNLTADSGNVFRSFVVVAYRALEASNTKEPVAVGSFTLLGNILVEEDCLSPKGKALRSNDGSAKSLVKLVWIGEEYYGHIQFRATFIVDDEVYWVREKSLIIKDPTAPPMPVERSPPKIIDPINTAECGDKKGCYRVPEGCWEPYCEYIATWKDMGQIVLFEWSAITEGLEDRYVAIGFSNDTYMGDDSVMECVHNSFTERTEVFMSYNYGSPNKNVRLPNPKVGIVKEEGSLYNQRVRCRAWREKFPTGDSRVNDLTGQSWHMMIARGAAKRGVLQRHGAGAGAIPAVSPEKISMQRKSNIGGRASYPLVKAHACLMFLAWVFFGSIAVLMTKYFKNMWPNRRFYEQRYWFVAHFNFMAMCFLLTVIGFILIFIEADGYSEFPDLPQRAHPILGIIIFICVLINPILALIRPDEENRCRPVFNWFHWAFGTIAFVLMIPQIFIGMDFGKAMVPWWATWIVMLWALCHIIIELSLEVHQCCTHKKNKERRKKYEHQKRENPKLYIPEPEPAGRRFKRFMLFLHVVITSIVTLIMIIVFAVA</sequence>
<evidence type="ECO:0000256" key="5">
    <source>
        <dbReference type="ARBA" id="ARBA00022692"/>
    </source>
</evidence>
<gene>
    <name evidence="16" type="ORF">SNE40_011776</name>
</gene>
<evidence type="ECO:0000256" key="6">
    <source>
        <dbReference type="ARBA" id="ARBA00022982"/>
    </source>
</evidence>
<feature type="transmembrane region" description="Helical" evidence="11">
    <location>
        <begin position="525"/>
        <end position="544"/>
    </location>
</feature>
<feature type="transmembrane region" description="Helical" evidence="11">
    <location>
        <begin position="459"/>
        <end position="480"/>
    </location>
</feature>
<dbReference type="AlphaFoldDB" id="A0AAN8JP16"/>
<organism evidence="16 17">
    <name type="scientific">Patella caerulea</name>
    <name type="common">Rayed Mediterranean limpet</name>
    <dbReference type="NCBI Taxonomy" id="87958"/>
    <lineage>
        <taxon>Eukaryota</taxon>
        <taxon>Metazoa</taxon>
        <taxon>Spiralia</taxon>
        <taxon>Lophotrochozoa</taxon>
        <taxon>Mollusca</taxon>
        <taxon>Gastropoda</taxon>
        <taxon>Patellogastropoda</taxon>
        <taxon>Patelloidea</taxon>
        <taxon>Patellidae</taxon>
        <taxon>Patella</taxon>
    </lineage>
</organism>
<keyword evidence="6" id="KW-0249">Electron transport</keyword>
<evidence type="ECO:0000259" key="13">
    <source>
        <dbReference type="PROSITE" id="PS50836"/>
    </source>
</evidence>
<dbReference type="InterPro" id="IPR042789">
    <property type="entry name" value="FRRS1L"/>
</dbReference>
<dbReference type="SMART" id="SM00664">
    <property type="entry name" value="DoH"/>
    <property type="match status" value="1"/>
</dbReference>
<evidence type="ECO:0000313" key="17">
    <source>
        <dbReference type="Proteomes" id="UP001347796"/>
    </source>
</evidence>
<evidence type="ECO:0000256" key="11">
    <source>
        <dbReference type="SAM" id="Phobius"/>
    </source>
</evidence>
<feature type="transmembrane region" description="Helical" evidence="11">
    <location>
        <begin position="492"/>
        <end position="513"/>
    </location>
</feature>
<dbReference type="CDD" id="cd08544">
    <property type="entry name" value="Reeler"/>
    <property type="match status" value="1"/>
</dbReference>
<reference evidence="16 17" key="1">
    <citation type="submission" date="2024-01" db="EMBL/GenBank/DDBJ databases">
        <title>The genome of the rayed Mediterranean limpet Patella caerulea (Linnaeus, 1758).</title>
        <authorList>
            <person name="Anh-Thu Weber A."/>
            <person name="Halstead-Nussloch G."/>
        </authorList>
    </citation>
    <scope>NUCLEOTIDE SEQUENCE [LARGE SCALE GENOMIC DNA]</scope>
    <source>
        <strain evidence="16">AATW-2023a</strain>
        <tissue evidence="16">Whole specimen</tissue>
    </source>
</reference>
<feature type="domain" description="Cytochrome b561" evidence="14">
    <location>
        <begin position="346"/>
        <end position="551"/>
    </location>
</feature>
<protein>
    <recommendedName>
        <fullName evidence="18">Ferric-chelate reductase 1</fullName>
    </recommendedName>
</protein>
<evidence type="ECO:0000256" key="9">
    <source>
        <dbReference type="ARBA" id="ARBA00023136"/>
    </source>
</evidence>
<evidence type="ECO:0000256" key="3">
    <source>
        <dbReference type="ARBA" id="ARBA00009195"/>
    </source>
</evidence>
<dbReference type="GO" id="GO:0099072">
    <property type="term" value="P:regulation of postsynaptic membrane neurotransmitter receptor levels"/>
    <property type="evidence" value="ECO:0007669"/>
    <property type="project" value="TreeGrafter"/>
</dbReference>
<dbReference type="InterPro" id="IPR002861">
    <property type="entry name" value="Reeler_dom"/>
</dbReference>
<dbReference type="InterPro" id="IPR005018">
    <property type="entry name" value="DOMON_domain"/>
</dbReference>
<dbReference type="Proteomes" id="UP001347796">
    <property type="component" value="Unassembled WGS sequence"/>
</dbReference>
<evidence type="ECO:0000256" key="7">
    <source>
        <dbReference type="ARBA" id="ARBA00022989"/>
    </source>
</evidence>
<feature type="signal peptide" evidence="12">
    <location>
        <begin position="1"/>
        <end position="19"/>
    </location>
</feature>
<dbReference type="Pfam" id="PF03351">
    <property type="entry name" value="DOMON"/>
    <property type="match status" value="1"/>
</dbReference>
<keyword evidence="7 11" id="KW-1133">Transmembrane helix</keyword>
<dbReference type="PANTHER" id="PTHR46902">
    <property type="entry name" value="DOMON DOMAIN-CONTAINING PROTEIN FRRS1L"/>
    <property type="match status" value="1"/>
</dbReference>
<proteinExistence type="inferred from homology"/>
<evidence type="ECO:0008006" key="18">
    <source>
        <dbReference type="Google" id="ProtNLM"/>
    </source>
</evidence>
<dbReference type="GO" id="GO:1900449">
    <property type="term" value="P:regulation of glutamate receptor signaling pathway"/>
    <property type="evidence" value="ECO:0007669"/>
    <property type="project" value="InterPro"/>
</dbReference>
<dbReference type="CDD" id="cd08760">
    <property type="entry name" value="Cyt_b561_FRRS1_like"/>
    <property type="match status" value="1"/>
</dbReference>
<accession>A0AAN8JP16</accession>
<feature type="transmembrane region" description="Helical" evidence="11">
    <location>
        <begin position="425"/>
        <end position="444"/>
    </location>
</feature>
<feature type="transmembrane region" description="Helical" evidence="11">
    <location>
        <begin position="386"/>
        <end position="405"/>
    </location>
</feature>
<dbReference type="Pfam" id="PF02014">
    <property type="entry name" value="Reeler"/>
    <property type="match status" value="1"/>
</dbReference>
<evidence type="ECO:0000256" key="8">
    <source>
        <dbReference type="ARBA" id="ARBA00023004"/>
    </source>
</evidence>
<dbReference type="InterPro" id="IPR042307">
    <property type="entry name" value="Reeler_sf"/>
</dbReference>
<evidence type="ECO:0000259" key="14">
    <source>
        <dbReference type="PROSITE" id="PS50939"/>
    </source>
</evidence>
<dbReference type="Pfam" id="PF03188">
    <property type="entry name" value="Cytochrom_B561"/>
    <property type="match status" value="1"/>
</dbReference>
<evidence type="ECO:0000256" key="12">
    <source>
        <dbReference type="SAM" id="SignalP"/>
    </source>
</evidence>
<keyword evidence="5 11" id="KW-0812">Transmembrane</keyword>
<name>A0AAN8JP16_PATCE</name>
<dbReference type="Gene3D" id="2.60.40.4060">
    <property type="entry name" value="Reeler domain"/>
    <property type="match status" value="1"/>
</dbReference>
<comment type="subcellular location">
    <subcellularLocation>
        <location evidence="2">Membrane</location>
        <topology evidence="2">Multi-pass membrane protein</topology>
    </subcellularLocation>
</comment>
<evidence type="ECO:0000256" key="4">
    <source>
        <dbReference type="ARBA" id="ARBA00022448"/>
    </source>
</evidence>
<keyword evidence="4" id="KW-0813">Transport</keyword>
<evidence type="ECO:0000259" key="15">
    <source>
        <dbReference type="PROSITE" id="PS51019"/>
    </source>
</evidence>
<keyword evidence="9 11" id="KW-0472">Membrane</keyword>
<keyword evidence="12" id="KW-0732">Signal</keyword>
<dbReference type="InterPro" id="IPR006593">
    <property type="entry name" value="Cyt_b561/ferric_Rdtase_TM"/>
</dbReference>
<feature type="chain" id="PRO_5042838229" description="Ferric-chelate reductase 1" evidence="12">
    <location>
        <begin position="20"/>
        <end position="610"/>
    </location>
</feature>
<comment type="similarity">
    <text evidence="3">Belongs to the FRRS1 family.</text>
</comment>
<comment type="caution">
    <text evidence="16">The sequence shown here is derived from an EMBL/GenBank/DDBJ whole genome shotgun (WGS) entry which is preliminary data.</text>
</comment>
<feature type="transmembrane region" description="Helical" evidence="11">
    <location>
        <begin position="589"/>
        <end position="609"/>
    </location>
</feature>
<dbReference type="Gene3D" id="1.20.120.1770">
    <property type="match status" value="1"/>
</dbReference>